<dbReference type="PANTHER" id="PTHR10612:SF34">
    <property type="entry name" value="APOLIPOPROTEIN D"/>
    <property type="match status" value="1"/>
</dbReference>
<accession>A0ABV7XFK6</accession>
<evidence type="ECO:0000256" key="2">
    <source>
        <dbReference type="PIRNR" id="PIRNR036893"/>
    </source>
</evidence>
<keyword evidence="2" id="KW-0449">Lipoprotein</keyword>
<comment type="function">
    <text evidence="2">Involved in the storage or transport of lipids necessary for membrane maintenance under stressful conditions. Displays a binding preference for lysophospholipids.</text>
</comment>
<dbReference type="EMBL" id="JBHRYA010000001">
    <property type="protein sequence ID" value="MFC3714566.1"/>
    <property type="molecule type" value="Genomic_DNA"/>
</dbReference>
<dbReference type="InterPro" id="IPR002446">
    <property type="entry name" value="Lipocalin_bac"/>
</dbReference>
<dbReference type="Gene3D" id="2.40.128.20">
    <property type="match status" value="1"/>
</dbReference>
<feature type="domain" description="Lipocalin/cytosolic fatty-acid binding" evidence="3">
    <location>
        <begin position="35"/>
        <end position="176"/>
    </location>
</feature>
<comment type="caution">
    <text evidence="4">The sequence shown here is derived from an EMBL/GenBank/DDBJ whole genome shotgun (WGS) entry which is preliminary data.</text>
</comment>
<dbReference type="InterPro" id="IPR047202">
    <property type="entry name" value="Lipocalin_Blc-like_dom"/>
</dbReference>
<name>A0ABV7XFK6_9GAMM</name>
<organism evidence="4 5">
    <name type="scientific">Luteimonas soli</name>
    <dbReference type="NCBI Taxonomy" id="1648966"/>
    <lineage>
        <taxon>Bacteria</taxon>
        <taxon>Pseudomonadati</taxon>
        <taxon>Pseudomonadota</taxon>
        <taxon>Gammaproteobacteria</taxon>
        <taxon>Lysobacterales</taxon>
        <taxon>Lysobacteraceae</taxon>
        <taxon>Luteimonas</taxon>
    </lineage>
</organism>
<keyword evidence="2" id="KW-0472">Membrane</keyword>
<feature type="chain" id="PRO_5045017820" description="Outer membrane lipoprotein Blc" evidence="2">
    <location>
        <begin position="26"/>
        <end position="190"/>
    </location>
</feature>
<dbReference type="PIRSF" id="PIRSF036893">
    <property type="entry name" value="Lipocalin_ApoD"/>
    <property type="match status" value="1"/>
</dbReference>
<dbReference type="PANTHER" id="PTHR10612">
    <property type="entry name" value="APOLIPOPROTEIN D"/>
    <property type="match status" value="1"/>
</dbReference>
<dbReference type="PROSITE" id="PS00213">
    <property type="entry name" value="LIPOCALIN"/>
    <property type="match status" value="1"/>
</dbReference>
<dbReference type="CDD" id="cd19438">
    <property type="entry name" value="lipocalin_Blc-like"/>
    <property type="match status" value="1"/>
</dbReference>
<keyword evidence="2" id="KW-0998">Cell outer membrane</keyword>
<comment type="subunit">
    <text evidence="2">Homodimer.</text>
</comment>
<sequence>MSGSSHIAKVFVAGLFGLLAGCAHAPTTIAPVDHVDLARFMGDWYVIANIPTRPERDAYNAVESYALRPDGNIQTTFRFRKGGFDAPLKTMRPVGHVRPDTGNAVWGMQFVWPIKAEYVIVYVDPGYALTIIGRSARDHAWVMARTPTIPDADYDAALARLRTLGYSLADLRKVPQRWPEPSGPRPPIGD</sequence>
<comment type="similarity">
    <text evidence="1 2">Belongs to the calycin superfamily. Lipocalin family.</text>
</comment>
<proteinExistence type="inferred from homology"/>
<evidence type="ECO:0000259" key="3">
    <source>
        <dbReference type="Pfam" id="PF08212"/>
    </source>
</evidence>
<evidence type="ECO:0000256" key="1">
    <source>
        <dbReference type="ARBA" id="ARBA00006889"/>
    </source>
</evidence>
<dbReference type="InterPro" id="IPR022272">
    <property type="entry name" value="Lipocalin_CS"/>
</dbReference>
<dbReference type="Pfam" id="PF08212">
    <property type="entry name" value="Lipocalin_2"/>
    <property type="match status" value="1"/>
</dbReference>
<dbReference type="PRINTS" id="PR01171">
    <property type="entry name" value="BCTLIPOCALIN"/>
</dbReference>
<keyword evidence="5" id="KW-1185">Reference proteome</keyword>
<comment type="subcellular location">
    <subcellularLocation>
        <location evidence="2">Cell outer membrane</location>
    </subcellularLocation>
</comment>
<dbReference type="Proteomes" id="UP001595705">
    <property type="component" value="Unassembled WGS sequence"/>
</dbReference>
<keyword evidence="2" id="KW-0732">Signal</keyword>
<reference evidence="5" key="1">
    <citation type="journal article" date="2019" name="Int. J. Syst. Evol. Microbiol.">
        <title>The Global Catalogue of Microorganisms (GCM) 10K type strain sequencing project: providing services to taxonomists for standard genome sequencing and annotation.</title>
        <authorList>
            <consortium name="The Broad Institute Genomics Platform"/>
            <consortium name="The Broad Institute Genome Sequencing Center for Infectious Disease"/>
            <person name="Wu L."/>
            <person name="Ma J."/>
        </authorList>
    </citation>
    <scope>NUCLEOTIDE SEQUENCE [LARGE SCALE GENOMIC DNA]</scope>
    <source>
        <strain evidence="5">KCTC 42441</strain>
    </source>
</reference>
<dbReference type="RefSeq" id="WP_386741489.1">
    <property type="nucleotide sequence ID" value="NZ_JBHRYA010000001.1"/>
</dbReference>
<evidence type="ECO:0000313" key="4">
    <source>
        <dbReference type="EMBL" id="MFC3714566.1"/>
    </source>
</evidence>
<dbReference type="SUPFAM" id="SSF50814">
    <property type="entry name" value="Lipocalins"/>
    <property type="match status" value="1"/>
</dbReference>
<dbReference type="InterPro" id="IPR022271">
    <property type="entry name" value="Lipocalin_ApoD"/>
</dbReference>
<dbReference type="InterPro" id="IPR012674">
    <property type="entry name" value="Calycin"/>
</dbReference>
<dbReference type="InterPro" id="IPR000566">
    <property type="entry name" value="Lipocln_cytosolic_FA-bd_dom"/>
</dbReference>
<gene>
    <name evidence="4" type="ORF">ACFONC_00140</name>
</gene>
<keyword evidence="2" id="KW-0446">Lipid-binding</keyword>
<feature type="signal peptide" evidence="2">
    <location>
        <begin position="1"/>
        <end position="25"/>
    </location>
</feature>
<protein>
    <recommendedName>
        <fullName evidence="2">Outer membrane lipoprotein Blc</fullName>
    </recommendedName>
</protein>
<evidence type="ECO:0000313" key="5">
    <source>
        <dbReference type="Proteomes" id="UP001595705"/>
    </source>
</evidence>